<dbReference type="Proteomes" id="UP001149090">
    <property type="component" value="Unassembled WGS sequence"/>
</dbReference>
<dbReference type="EMBL" id="JAPDFW010000017">
    <property type="protein sequence ID" value="KAJ5080004.1"/>
    <property type="molecule type" value="Genomic_DNA"/>
</dbReference>
<evidence type="ECO:0000313" key="5">
    <source>
        <dbReference type="EMBL" id="KAJ5079517.1"/>
    </source>
</evidence>
<evidence type="ECO:0000313" key="2">
    <source>
        <dbReference type="EMBL" id="KAJ5079103.1"/>
    </source>
</evidence>
<dbReference type="EMBL" id="JAPDFW010000038">
    <property type="protein sequence ID" value="KAJ5079106.1"/>
    <property type="molecule type" value="Genomic_DNA"/>
</dbReference>
<evidence type="ECO:0000313" key="1">
    <source>
        <dbReference type="EMBL" id="KAJ5066369.1"/>
    </source>
</evidence>
<reference evidence="5" key="1">
    <citation type="submission" date="2022-10" db="EMBL/GenBank/DDBJ databases">
        <title>Novel sulphate-reducing endosymbionts in the free-living metamonad Anaeramoeba.</title>
        <authorList>
            <person name="Jerlstrom-Hultqvist J."/>
            <person name="Cepicka I."/>
            <person name="Gallot-Lavallee L."/>
            <person name="Salas-Leiva D."/>
            <person name="Curtis B.A."/>
            <person name="Zahonova K."/>
            <person name="Pipaliya S."/>
            <person name="Dacks J."/>
            <person name="Roger A.J."/>
        </authorList>
    </citation>
    <scope>NUCLEOTIDE SEQUENCE</scope>
    <source>
        <strain evidence="5">BMAN</strain>
    </source>
</reference>
<dbReference type="EMBL" id="JAPDFW010000038">
    <property type="protein sequence ID" value="KAJ5079103.1"/>
    <property type="molecule type" value="Genomic_DNA"/>
</dbReference>
<sequence length="66" mass="7258">MFIFGNVLSFEISHPPKEKAGVNILTRSSTEPPRRSVAERPKAGALGEVKLKDIGAFTRKTTKYAI</sequence>
<name>A0A9Q0LV01_ANAIG</name>
<dbReference type="EMBL" id="JAPDFW010000017">
    <property type="protein sequence ID" value="KAJ5080005.1"/>
    <property type="molecule type" value="Genomic_DNA"/>
</dbReference>
<accession>A0A9Q0LV01</accession>
<evidence type="ECO:0000313" key="3">
    <source>
        <dbReference type="EMBL" id="KAJ5079106.1"/>
    </source>
</evidence>
<dbReference type="EMBL" id="JAPDFW010000030">
    <property type="protein sequence ID" value="KAJ5079517.1"/>
    <property type="molecule type" value="Genomic_DNA"/>
</dbReference>
<organism evidence="5 8">
    <name type="scientific">Anaeramoeba ignava</name>
    <name type="common">Anaerobic marine amoeba</name>
    <dbReference type="NCBI Taxonomy" id="1746090"/>
    <lineage>
        <taxon>Eukaryota</taxon>
        <taxon>Metamonada</taxon>
        <taxon>Anaeramoebidae</taxon>
        <taxon>Anaeramoeba</taxon>
    </lineage>
</organism>
<keyword evidence="8" id="KW-1185">Reference proteome</keyword>
<comment type="caution">
    <text evidence="5">The sequence shown here is derived from an EMBL/GenBank/DDBJ whole genome shotgun (WGS) entry which is preliminary data.</text>
</comment>
<protein>
    <submittedName>
        <fullName evidence="5">Uncharacterized protein</fullName>
    </submittedName>
</protein>
<evidence type="ECO:0000313" key="7">
    <source>
        <dbReference type="EMBL" id="KAJ5080005.1"/>
    </source>
</evidence>
<proteinExistence type="predicted"/>
<dbReference type="EMBL" id="JAPDFW010000145">
    <property type="protein sequence ID" value="KAJ5066369.1"/>
    <property type="molecule type" value="Genomic_DNA"/>
</dbReference>
<dbReference type="EMBL" id="JAPDFW010000030">
    <property type="protein sequence ID" value="KAJ5079516.1"/>
    <property type="molecule type" value="Genomic_DNA"/>
</dbReference>
<evidence type="ECO:0000313" key="6">
    <source>
        <dbReference type="EMBL" id="KAJ5080004.1"/>
    </source>
</evidence>
<dbReference type="AlphaFoldDB" id="A0A9Q0LV01"/>
<evidence type="ECO:0000313" key="8">
    <source>
        <dbReference type="Proteomes" id="UP001149090"/>
    </source>
</evidence>
<gene>
    <name evidence="1" type="ORF">M0811_13695</name>
    <name evidence="6" type="ORF">M0811_14245</name>
    <name evidence="7" type="ORF">M0811_14246</name>
    <name evidence="4" type="ORF">M0811_14472</name>
    <name evidence="5" type="ORF">M0811_14473</name>
    <name evidence="2" type="ORF">M0811_14609</name>
    <name evidence="3" type="ORF">M0811_14612</name>
</gene>
<evidence type="ECO:0000313" key="4">
    <source>
        <dbReference type="EMBL" id="KAJ5079516.1"/>
    </source>
</evidence>